<feature type="non-terminal residue" evidence="2">
    <location>
        <position position="1"/>
    </location>
</feature>
<comment type="caution">
    <text evidence="2">The sequence shown here is derived from an EMBL/GenBank/DDBJ whole genome shotgun (WGS) entry which is preliminary data.</text>
</comment>
<name>A0AAD3DN31_9CHLO</name>
<dbReference type="AlphaFoldDB" id="A0AAD3DN31"/>
<sequence>GQRLGLRLDRLAVVGRLLEGARSWGAAAERLLADIDAGEMPPTSELETALAEAAALGFAARCLPARPVGRLRQLLHAADDWRRRVAAVLAAAPGCGAAAEAEAAELLGSGLSLGLQLPEAGRLRLWLEAVRWNNLVRSTFARVFAPLEAAAAEAAAAAAEAAAAEGAEAEAAAALAMVAAAAAAEAGPAGSYEKVEQQQQPDAADQEGT</sequence>
<accession>A0AAD3DN31</accession>
<evidence type="ECO:0000313" key="2">
    <source>
        <dbReference type="EMBL" id="GFR43613.1"/>
    </source>
</evidence>
<protein>
    <submittedName>
        <fullName evidence="2">Uncharacterized protein</fullName>
    </submittedName>
</protein>
<feature type="non-terminal residue" evidence="2">
    <location>
        <position position="209"/>
    </location>
</feature>
<gene>
    <name evidence="2" type="ORF">Agub_g4712</name>
</gene>
<dbReference type="Proteomes" id="UP001054857">
    <property type="component" value="Unassembled WGS sequence"/>
</dbReference>
<proteinExistence type="predicted"/>
<dbReference type="EMBL" id="BMAR01000006">
    <property type="protein sequence ID" value="GFR43613.1"/>
    <property type="molecule type" value="Genomic_DNA"/>
</dbReference>
<keyword evidence="3" id="KW-1185">Reference proteome</keyword>
<organism evidence="2 3">
    <name type="scientific">Astrephomene gubernaculifera</name>
    <dbReference type="NCBI Taxonomy" id="47775"/>
    <lineage>
        <taxon>Eukaryota</taxon>
        <taxon>Viridiplantae</taxon>
        <taxon>Chlorophyta</taxon>
        <taxon>core chlorophytes</taxon>
        <taxon>Chlorophyceae</taxon>
        <taxon>CS clade</taxon>
        <taxon>Chlamydomonadales</taxon>
        <taxon>Astrephomenaceae</taxon>
        <taxon>Astrephomene</taxon>
    </lineage>
</organism>
<evidence type="ECO:0000256" key="1">
    <source>
        <dbReference type="SAM" id="MobiDB-lite"/>
    </source>
</evidence>
<feature type="region of interest" description="Disordered" evidence="1">
    <location>
        <begin position="189"/>
        <end position="209"/>
    </location>
</feature>
<evidence type="ECO:0000313" key="3">
    <source>
        <dbReference type="Proteomes" id="UP001054857"/>
    </source>
</evidence>
<reference evidence="2 3" key="1">
    <citation type="journal article" date="2021" name="Sci. Rep.">
        <title>Genome sequencing of the multicellular alga Astrephomene provides insights into convergent evolution of germ-soma differentiation.</title>
        <authorList>
            <person name="Yamashita S."/>
            <person name="Yamamoto K."/>
            <person name="Matsuzaki R."/>
            <person name="Suzuki S."/>
            <person name="Yamaguchi H."/>
            <person name="Hirooka S."/>
            <person name="Minakuchi Y."/>
            <person name="Miyagishima S."/>
            <person name="Kawachi M."/>
            <person name="Toyoda A."/>
            <person name="Nozaki H."/>
        </authorList>
    </citation>
    <scope>NUCLEOTIDE SEQUENCE [LARGE SCALE GENOMIC DNA]</scope>
    <source>
        <strain evidence="2 3">NIES-4017</strain>
    </source>
</reference>